<evidence type="ECO:0000256" key="1">
    <source>
        <dbReference type="ARBA" id="ARBA00023015"/>
    </source>
</evidence>
<evidence type="ECO:0000313" key="6">
    <source>
        <dbReference type="EMBL" id="NMK98213.1"/>
    </source>
</evidence>
<dbReference type="InterPro" id="IPR036390">
    <property type="entry name" value="WH_DNA-bd_sf"/>
</dbReference>
<dbReference type="SMART" id="SM00347">
    <property type="entry name" value="HTH_MARR"/>
    <property type="match status" value="1"/>
</dbReference>
<dbReference type="PROSITE" id="PS01117">
    <property type="entry name" value="HTH_MARR_1"/>
    <property type="match status" value="1"/>
</dbReference>
<dbReference type="PROSITE" id="PS50995">
    <property type="entry name" value="HTH_MARR_2"/>
    <property type="match status" value="1"/>
</dbReference>
<dbReference type="Proteomes" id="UP000538955">
    <property type="component" value="Unassembled WGS sequence"/>
</dbReference>
<comment type="caution">
    <text evidence="6">The sequence shown here is derived from an EMBL/GenBank/DDBJ whole genome shotgun (WGS) entry which is preliminary data.</text>
</comment>
<reference evidence="7 8" key="1">
    <citation type="submission" date="2020-04" db="EMBL/GenBank/DDBJ databases">
        <title>The Epidemiology and Molecular Characteristics of Linezolid-Resistant Staphylococcus capitis in Huashan Hospital, Shanghai.</title>
        <authorList>
            <person name="Ding L."/>
            <person name="Li P."/>
            <person name="Yang Y."/>
            <person name="Lin D."/>
            <person name="Xu X."/>
        </authorList>
    </citation>
    <scope>NUCLEOTIDE SEQUENCE [LARGE SCALE GENOMIC DNA]</scope>
    <source>
        <strain evidence="6 8">12-86</strain>
        <strain evidence="5 7">17-84</strain>
    </source>
</reference>
<dbReference type="InterPro" id="IPR000835">
    <property type="entry name" value="HTH_MarR-typ"/>
</dbReference>
<organism evidence="6 8">
    <name type="scientific">Staphylococcus capitis</name>
    <dbReference type="NCBI Taxonomy" id="29388"/>
    <lineage>
        <taxon>Bacteria</taxon>
        <taxon>Bacillati</taxon>
        <taxon>Bacillota</taxon>
        <taxon>Bacilli</taxon>
        <taxon>Bacillales</taxon>
        <taxon>Staphylococcaceae</taxon>
        <taxon>Staphylococcus</taxon>
    </lineage>
</organism>
<dbReference type="SUPFAM" id="SSF46785">
    <property type="entry name" value="Winged helix' DNA-binding domain"/>
    <property type="match status" value="1"/>
</dbReference>
<dbReference type="PANTHER" id="PTHR35790:SF4">
    <property type="entry name" value="HTH-TYPE TRANSCRIPTIONAL REGULATOR PCHR"/>
    <property type="match status" value="1"/>
</dbReference>
<accession>A0A7X9WD52</accession>
<dbReference type="EMBL" id="JABBMI010000134">
    <property type="protein sequence ID" value="NMK55857.1"/>
    <property type="molecule type" value="Genomic_DNA"/>
</dbReference>
<dbReference type="InterPro" id="IPR052067">
    <property type="entry name" value="Metal_resp_HTH_trans_reg"/>
</dbReference>
<feature type="domain" description="HTH marR-type" evidence="4">
    <location>
        <begin position="1"/>
        <end position="141"/>
    </location>
</feature>
<dbReference type="EMBL" id="JABBLX010000034">
    <property type="protein sequence ID" value="NMK98213.1"/>
    <property type="molecule type" value="Genomic_DNA"/>
</dbReference>
<keyword evidence="2" id="KW-0238">DNA-binding</keyword>
<dbReference type="PANTHER" id="PTHR35790">
    <property type="entry name" value="HTH-TYPE TRANSCRIPTIONAL REGULATOR PCHR"/>
    <property type="match status" value="1"/>
</dbReference>
<keyword evidence="1" id="KW-0805">Transcription regulation</keyword>
<evidence type="ECO:0000313" key="8">
    <source>
        <dbReference type="Proteomes" id="UP000550736"/>
    </source>
</evidence>
<dbReference type="GO" id="GO:0003700">
    <property type="term" value="F:DNA-binding transcription factor activity"/>
    <property type="evidence" value="ECO:0007669"/>
    <property type="project" value="InterPro"/>
</dbReference>
<dbReference type="InterPro" id="IPR036388">
    <property type="entry name" value="WH-like_DNA-bd_sf"/>
</dbReference>
<name>A0A7X9WD52_STACP</name>
<evidence type="ECO:0000256" key="2">
    <source>
        <dbReference type="ARBA" id="ARBA00023125"/>
    </source>
</evidence>
<sequence>MNKEQLMMKNFRDIFNKIAWLNKGKMEEALKGNKPSEVHCIEAIEELNEPNVRRLTEALFMTRGAISKLTKRLEQRGLIESYKNPNNKKEVYFRLTEAGQQIYQTHEELHKEFQHRDQEVFDNITEDEFKSMMRFAEKYNAHLDHEIKKQGLLH</sequence>
<evidence type="ECO:0000313" key="5">
    <source>
        <dbReference type="EMBL" id="NMK55857.1"/>
    </source>
</evidence>
<dbReference type="GO" id="GO:0003677">
    <property type="term" value="F:DNA binding"/>
    <property type="evidence" value="ECO:0007669"/>
    <property type="project" value="UniProtKB-KW"/>
</dbReference>
<keyword evidence="7" id="KW-1185">Reference proteome</keyword>
<evidence type="ECO:0000256" key="3">
    <source>
        <dbReference type="ARBA" id="ARBA00023163"/>
    </source>
</evidence>
<gene>
    <name evidence="6" type="ORF">HHM13_08935</name>
    <name evidence="5" type="ORF">HHM24_14170</name>
</gene>
<evidence type="ECO:0000259" key="4">
    <source>
        <dbReference type="PROSITE" id="PS50995"/>
    </source>
</evidence>
<evidence type="ECO:0000313" key="7">
    <source>
        <dbReference type="Proteomes" id="UP000538955"/>
    </source>
</evidence>
<protein>
    <submittedName>
        <fullName evidence="6">MarR family transcriptional regulator</fullName>
    </submittedName>
</protein>
<dbReference type="Proteomes" id="UP000550736">
    <property type="component" value="Unassembled WGS sequence"/>
</dbReference>
<dbReference type="AlphaFoldDB" id="A0A7X9WD52"/>
<dbReference type="Pfam" id="PF01047">
    <property type="entry name" value="MarR"/>
    <property type="match status" value="1"/>
</dbReference>
<proteinExistence type="predicted"/>
<dbReference type="RefSeq" id="WP_030058661.1">
    <property type="nucleotide sequence ID" value="NZ_CP086659.1"/>
</dbReference>
<dbReference type="InterPro" id="IPR023187">
    <property type="entry name" value="Tscrpt_reg_MarR-type_CS"/>
</dbReference>
<dbReference type="Gene3D" id="1.10.10.10">
    <property type="entry name" value="Winged helix-like DNA-binding domain superfamily/Winged helix DNA-binding domain"/>
    <property type="match status" value="1"/>
</dbReference>
<keyword evidence="3" id="KW-0804">Transcription</keyword>